<evidence type="ECO:0000313" key="9">
    <source>
        <dbReference type="EMBL" id="SMB82172.1"/>
    </source>
</evidence>
<comment type="catalytic activity">
    <reaction evidence="7">
        <text>a 2'-deoxycytidine in DNA + S-adenosyl-L-methionine = a 5-methyl-2'-deoxycytidine in DNA + S-adenosyl-L-homocysteine + H(+)</text>
        <dbReference type="Rhea" id="RHEA:13681"/>
        <dbReference type="Rhea" id="RHEA-COMP:11369"/>
        <dbReference type="Rhea" id="RHEA-COMP:11370"/>
        <dbReference type="ChEBI" id="CHEBI:15378"/>
        <dbReference type="ChEBI" id="CHEBI:57856"/>
        <dbReference type="ChEBI" id="CHEBI:59789"/>
        <dbReference type="ChEBI" id="CHEBI:85452"/>
        <dbReference type="ChEBI" id="CHEBI:85454"/>
        <dbReference type="EC" id="2.1.1.37"/>
    </reaction>
</comment>
<evidence type="ECO:0000256" key="2">
    <source>
        <dbReference type="ARBA" id="ARBA00022679"/>
    </source>
</evidence>
<keyword evidence="10" id="KW-1185">Reference proteome</keyword>
<dbReference type="GO" id="GO:0003677">
    <property type="term" value="F:DNA binding"/>
    <property type="evidence" value="ECO:0007669"/>
    <property type="project" value="TreeGrafter"/>
</dbReference>
<dbReference type="RefSeq" id="WP_084046170.1">
    <property type="nucleotide sequence ID" value="NZ_FWWU01000005.1"/>
</dbReference>
<evidence type="ECO:0000256" key="6">
    <source>
        <dbReference type="RuleBase" id="RU000416"/>
    </source>
</evidence>
<dbReference type="Gene3D" id="3.90.120.10">
    <property type="entry name" value="DNA Methylase, subunit A, domain 2"/>
    <property type="match status" value="1"/>
</dbReference>
<dbReference type="NCBIfam" id="TIGR00675">
    <property type="entry name" value="dcm"/>
    <property type="match status" value="1"/>
</dbReference>
<dbReference type="SMART" id="SM00525">
    <property type="entry name" value="FES"/>
    <property type="match status" value="1"/>
</dbReference>
<protein>
    <recommendedName>
        <fullName evidence="7">Cytosine-specific methyltransferase</fullName>
        <ecNumber evidence="7">2.1.1.37</ecNumber>
    </recommendedName>
</protein>
<dbReference type="Gene3D" id="3.40.50.150">
    <property type="entry name" value="Vaccinia Virus protein VP39"/>
    <property type="match status" value="1"/>
</dbReference>
<dbReference type="GO" id="GO:0044027">
    <property type="term" value="P:negative regulation of gene expression via chromosomal CpG island methylation"/>
    <property type="evidence" value="ECO:0007669"/>
    <property type="project" value="TreeGrafter"/>
</dbReference>
<evidence type="ECO:0000256" key="5">
    <source>
        <dbReference type="PROSITE-ProRule" id="PRU01016"/>
    </source>
</evidence>
<gene>
    <name evidence="9" type="ORF">SAMN00790413_04873</name>
</gene>
<sequence>MTLNDVKPPLASSSPEQLAEEGQPSHGVALWRRRKHFSSVHTRWRRDTAPLIEQLREQMIRVAPGATQVQLRDLLDEEASRLQVIGRVLQLVHPPASETHRLSGLDLLVFAVLEDASDAKRARGALRQLRQAAPSWADLAGLPRAEVAALLQGAGVAPFWAGVLLELLSQVQQWCGGMTLEPLRASTPVAALLWLTGLPGVTKQTALHVLLQERTDSPMPAEAAPMRVLGRLGILNDAGLQDPLDVETLRSLVPPDLRRELHRTLTAHAEEICTPRTPRCGDCAVNRFCRAWRAQQVELAARSARPTMVDLFCGAGGLSEGFRQAGFRTVFAIDQNPVAIRSFRLNHPEVPSEQVVCDDLRNFRDDARRILDALGGQQVDVLVGGPPCQGFSRAGWRSRTSTRQVQATADDRNYLFEELIGLLEVLRPRVVIMENVPGIGEVRFPDGTSFLEVTVEAMRSLGYDSTVWTLDAATYGVPQHRVRRIIVGSRVGPVPPPPTPTHRAVSNQYRATVQPTGEHLRPPVTVAEAIGDLPPLLASAGQWIDRPRHRVGRRRTKGYSGEMAHPLNLLFSHVTRYHNDLDLRRYATMRPGDNYLALLRRDHTLENYRRDGFEDKYFRLAPDRPSKTIVAHLQKDGNSFIHPDQHRSISVREAARLQSFSDEYIFTGSRSDQFLQIGNAVPPLMARTIAHTLMAHLDATAETDGDPAA</sequence>
<keyword evidence="4" id="KW-0680">Restriction system</keyword>
<dbReference type="PANTHER" id="PTHR10629">
    <property type="entry name" value="CYTOSINE-SPECIFIC METHYLTRANSFERASE"/>
    <property type="match status" value="1"/>
</dbReference>
<dbReference type="PROSITE" id="PS00094">
    <property type="entry name" value="C5_MTASE_1"/>
    <property type="match status" value="1"/>
</dbReference>
<evidence type="ECO:0000256" key="1">
    <source>
        <dbReference type="ARBA" id="ARBA00022603"/>
    </source>
</evidence>
<feature type="active site" evidence="5">
    <location>
        <position position="388"/>
    </location>
</feature>
<dbReference type="PROSITE" id="PS51679">
    <property type="entry name" value="SAM_MT_C5"/>
    <property type="match status" value="1"/>
</dbReference>
<keyword evidence="3 5" id="KW-0949">S-adenosyl-L-methionine</keyword>
<proteinExistence type="inferred from homology"/>
<organism evidence="9 10">
    <name type="scientific">Deinococcus hopiensis KR-140</name>
    <dbReference type="NCBI Taxonomy" id="695939"/>
    <lineage>
        <taxon>Bacteria</taxon>
        <taxon>Thermotogati</taxon>
        <taxon>Deinococcota</taxon>
        <taxon>Deinococci</taxon>
        <taxon>Deinococcales</taxon>
        <taxon>Deinococcaceae</taxon>
        <taxon>Deinococcus</taxon>
    </lineage>
</organism>
<comment type="similarity">
    <text evidence="5 6">Belongs to the class I-like SAM-binding methyltransferase superfamily. C5-methyltransferase family.</text>
</comment>
<dbReference type="SUPFAM" id="SSF53335">
    <property type="entry name" value="S-adenosyl-L-methionine-dependent methyltransferases"/>
    <property type="match status" value="1"/>
</dbReference>
<dbReference type="GO" id="GO:0016787">
    <property type="term" value="F:hydrolase activity"/>
    <property type="evidence" value="ECO:0007669"/>
    <property type="project" value="UniProtKB-ARBA"/>
</dbReference>
<evidence type="ECO:0000256" key="7">
    <source>
        <dbReference type="RuleBase" id="RU000417"/>
    </source>
</evidence>
<dbReference type="GO" id="GO:0051539">
    <property type="term" value="F:4 iron, 4 sulfur cluster binding"/>
    <property type="evidence" value="ECO:0007669"/>
    <property type="project" value="InterPro"/>
</dbReference>
<dbReference type="PANTHER" id="PTHR10629:SF52">
    <property type="entry name" value="DNA (CYTOSINE-5)-METHYLTRANSFERASE 1"/>
    <property type="match status" value="1"/>
</dbReference>
<dbReference type="SUPFAM" id="SSF48150">
    <property type="entry name" value="DNA-glycosylase"/>
    <property type="match status" value="1"/>
</dbReference>
<keyword evidence="2 5" id="KW-0808">Transferase</keyword>
<accession>A0A1W1UM54</accession>
<dbReference type="Proteomes" id="UP000192582">
    <property type="component" value="Unassembled WGS sequence"/>
</dbReference>
<dbReference type="Pfam" id="PF00145">
    <property type="entry name" value="DNA_methylase"/>
    <property type="match status" value="1"/>
</dbReference>
<dbReference type="PRINTS" id="PR00105">
    <property type="entry name" value="C5METTRFRASE"/>
</dbReference>
<dbReference type="GO" id="GO:0032259">
    <property type="term" value="P:methylation"/>
    <property type="evidence" value="ECO:0007669"/>
    <property type="project" value="UniProtKB-KW"/>
</dbReference>
<keyword evidence="1 5" id="KW-0489">Methyltransferase</keyword>
<reference evidence="9 10" key="1">
    <citation type="submission" date="2017-04" db="EMBL/GenBank/DDBJ databases">
        <authorList>
            <person name="Afonso C.L."/>
            <person name="Miller P.J."/>
            <person name="Scott M.A."/>
            <person name="Spackman E."/>
            <person name="Goraichik I."/>
            <person name="Dimitrov K.M."/>
            <person name="Suarez D.L."/>
            <person name="Swayne D.E."/>
        </authorList>
    </citation>
    <scope>NUCLEOTIDE SEQUENCE [LARGE SCALE GENOMIC DNA]</scope>
    <source>
        <strain evidence="9 10">KR-140</strain>
    </source>
</reference>
<name>A0A1W1UM54_9DEIO</name>
<dbReference type="GO" id="GO:0006281">
    <property type="term" value="P:DNA repair"/>
    <property type="evidence" value="ECO:0007669"/>
    <property type="project" value="InterPro"/>
</dbReference>
<dbReference type="STRING" id="695939.SAMN00790413_04873"/>
<dbReference type="InterPro" id="IPR011257">
    <property type="entry name" value="DNA_glycosylase"/>
</dbReference>
<dbReference type="InterPro" id="IPR003651">
    <property type="entry name" value="Endonuclease3_FeS-loop_motif"/>
</dbReference>
<evidence type="ECO:0000256" key="4">
    <source>
        <dbReference type="ARBA" id="ARBA00022747"/>
    </source>
</evidence>
<dbReference type="InterPro" id="IPR050390">
    <property type="entry name" value="C5-Methyltransferase"/>
</dbReference>
<dbReference type="EC" id="2.1.1.37" evidence="7"/>
<evidence type="ECO:0000256" key="3">
    <source>
        <dbReference type="ARBA" id="ARBA00022691"/>
    </source>
</evidence>
<dbReference type="Gene3D" id="1.10.1670.10">
    <property type="entry name" value="Helix-hairpin-Helix base-excision DNA repair enzymes (C-terminal)"/>
    <property type="match status" value="1"/>
</dbReference>
<dbReference type="OrthoDB" id="9813719at2"/>
<dbReference type="InterPro" id="IPR029063">
    <property type="entry name" value="SAM-dependent_MTases_sf"/>
</dbReference>
<dbReference type="GO" id="GO:0003886">
    <property type="term" value="F:DNA (cytosine-5-)-methyltransferase activity"/>
    <property type="evidence" value="ECO:0007669"/>
    <property type="project" value="UniProtKB-EC"/>
</dbReference>
<dbReference type="InterPro" id="IPR023170">
    <property type="entry name" value="HhH_base_excis_C"/>
</dbReference>
<evidence type="ECO:0000313" key="10">
    <source>
        <dbReference type="Proteomes" id="UP000192582"/>
    </source>
</evidence>
<evidence type="ECO:0000256" key="8">
    <source>
        <dbReference type="SAM" id="MobiDB-lite"/>
    </source>
</evidence>
<dbReference type="GO" id="GO:0009307">
    <property type="term" value="P:DNA restriction-modification system"/>
    <property type="evidence" value="ECO:0007669"/>
    <property type="project" value="UniProtKB-KW"/>
</dbReference>
<dbReference type="InterPro" id="IPR001525">
    <property type="entry name" value="C5_MeTfrase"/>
</dbReference>
<dbReference type="InterPro" id="IPR018117">
    <property type="entry name" value="C5_DNA_meth_AS"/>
</dbReference>
<dbReference type="EMBL" id="FWWU01000005">
    <property type="protein sequence ID" value="SMB82172.1"/>
    <property type="molecule type" value="Genomic_DNA"/>
</dbReference>
<dbReference type="Gene3D" id="1.10.340.30">
    <property type="entry name" value="Hypothetical protein, domain 2"/>
    <property type="match status" value="1"/>
</dbReference>
<dbReference type="AlphaFoldDB" id="A0A1W1UM54"/>
<feature type="region of interest" description="Disordered" evidence="8">
    <location>
        <begin position="1"/>
        <end position="25"/>
    </location>
</feature>